<keyword evidence="1" id="KW-1133">Transmembrane helix</keyword>
<dbReference type="EMBL" id="JAFHKK010000010">
    <property type="protein sequence ID" value="MBN2964352.1"/>
    <property type="molecule type" value="Genomic_DNA"/>
</dbReference>
<evidence type="ECO:0000313" key="2">
    <source>
        <dbReference type="EMBL" id="MBN2964352.1"/>
    </source>
</evidence>
<sequence length="95" mass="11429">MNEDRQELLGEYDKEQSREKNLDLKTLALVYLTMLFFLGIFLPKIYIKNEIYYISRDISGLYGQYEILLEENRELRLGIESIRFKNQVLDVLFLE</sequence>
<name>A0ABS2WRX1_9BACT</name>
<keyword evidence="1" id="KW-0812">Transmembrane</keyword>
<evidence type="ECO:0008006" key="4">
    <source>
        <dbReference type="Google" id="ProtNLM"/>
    </source>
</evidence>
<feature type="transmembrane region" description="Helical" evidence="1">
    <location>
        <begin position="28"/>
        <end position="47"/>
    </location>
</feature>
<organism evidence="2 3">
    <name type="scientific">Sulfurospirillum tamanense</name>
    <dbReference type="NCBI Taxonomy" id="2813362"/>
    <lineage>
        <taxon>Bacteria</taxon>
        <taxon>Pseudomonadati</taxon>
        <taxon>Campylobacterota</taxon>
        <taxon>Epsilonproteobacteria</taxon>
        <taxon>Campylobacterales</taxon>
        <taxon>Sulfurospirillaceae</taxon>
        <taxon>Sulfurospirillum</taxon>
    </lineage>
</organism>
<proteinExistence type="predicted"/>
<accession>A0ABS2WRX1</accession>
<evidence type="ECO:0000313" key="3">
    <source>
        <dbReference type="Proteomes" id="UP000703590"/>
    </source>
</evidence>
<dbReference type="RefSeq" id="WP_205458899.1">
    <property type="nucleotide sequence ID" value="NZ_JAFHKK010000010.1"/>
</dbReference>
<reference evidence="2" key="2">
    <citation type="submission" date="2021-02" db="EMBL/GenBank/DDBJ databases">
        <authorList>
            <person name="Merkel A.Y."/>
        </authorList>
    </citation>
    <scope>NUCLEOTIDE SEQUENCE</scope>
    <source>
        <strain evidence="2">T05b</strain>
    </source>
</reference>
<comment type="caution">
    <text evidence="2">The sequence shown here is derived from an EMBL/GenBank/DDBJ whole genome shotgun (WGS) entry which is preliminary data.</text>
</comment>
<protein>
    <recommendedName>
        <fullName evidence="4">Cell division protein FtsL</fullName>
    </recommendedName>
</protein>
<dbReference type="Proteomes" id="UP000703590">
    <property type="component" value="Unassembled WGS sequence"/>
</dbReference>
<keyword evidence="1" id="KW-0472">Membrane</keyword>
<gene>
    <name evidence="2" type="ORF">JWV37_06140</name>
</gene>
<reference evidence="2" key="1">
    <citation type="submission" date="2021-02" db="EMBL/GenBank/DDBJ databases">
        <title>Sulfurospirillum tamanensis sp. nov.</title>
        <authorList>
            <person name="Frolova A."/>
            <person name="Merkel A."/>
            <person name="Slobodkin A."/>
        </authorList>
    </citation>
    <scope>NUCLEOTIDE SEQUENCE</scope>
    <source>
        <strain evidence="2">T05b</strain>
    </source>
</reference>
<keyword evidence="3" id="KW-1185">Reference proteome</keyword>
<evidence type="ECO:0000256" key="1">
    <source>
        <dbReference type="SAM" id="Phobius"/>
    </source>
</evidence>